<dbReference type="PATRIC" id="fig|1391654.3.peg.3654"/>
<keyword evidence="1" id="KW-0175">Coiled coil</keyword>
<dbReference type="Gene3D" id="3.40.30.10">
    <property type="entry name" value="Glutaredoxin"/>
    <property type="match status" value="1"/>
</dbReference>
<dbReference type="GO" id="GO:0005975">
    <property type="term" value="P:carbohydrate metabolic process"/>
    <property type="evidence" value="ECO:0007669"/>
    <property type="project" value="InterPro"/>
</dbReference>
<feature type="coiled-coil region" evidence="1">
    <location>
        <begin position="142"/>
        <end position="169"/>
    </location>
</feature>
<protein>
    <submittedName>
        <fullName evidence="3">Thymidylate kinase</fullName>
    </submittedName>
</protein>
<dbReference type="PANTHER" id="PTHR42899:SF1">
    <property type="entry name" value="SPERMATOGENESIS-ASSOCIATED PROTEIN 20"/>
    <property type="match status" value="1"/>
</dbReference>
<dbReference type="EMBL" id="CP012333">
    <property type="protein sequence ID" value="AKU96943.1"/>
    <property type="molecule type" value="Genomic_DNA"/>
</dbReference>
<dbReference type="KEGG" id="llu:AKJ09_03607"/>
<accession>A0A0K1PTS2</accession>
<dbReference type="InterPro" id="IPR004879">
    <property type="entry name" value="Ssp411-like_TRX"/>
</dbReference>
<name>A0A0K1PTS2_9BACT</name>
<dbReference type="Gene3D" id="1.50.10.10">
    <property type="match status" value="1"/>
</dbReference>
<evidence type="ECO:0000259" key="2">
    <source>
        <dbReference type="Pfam" id="PF03190"/>
    </source>
</evidence>
<sequence length="697" mass="76790">MPNRLAAEASPYLLQHARNPVDWWPWCDEALAEAKRRDVPILLSIGYSACHWCHVMEHESFENEAIAALMNEHFVCIKVDREERPDLDQIYQLVVQLMGRSGGWPLTVFLTPAQKPFFGGTYFPPSDRYGMPGFGKVLLALSQAYREKHDEVQEQAAELTRAIAEVSRGAAADVSEAAPLGPDLLERVSRLLLRRVDARNGGFGDKPKFPNTMPLEVVLRRGVLEGDGVARDAARLQLESMRRGGIWDHLGDGFHRYSTDERWLVPHFEKMLYDNALLLRSYVDGHRVFGAPLFADTARAIASYSRREMTDPSGGYYATQDADSEGEEGKFFVWDPAEVREALGADEDAAKVALAYYGVRPEGNFEEHGRATGKTVLHESQPIGAIAARLDRSEEEVRAALDRARKALFEAREKRVKPFRDEKILTSWNALMIGAMAEAGAALGDPALVDSAERACAFVQSKLVVAQGAHARALRLVKGDVVKGPGFLDDHAYLANALLDLYEVTGDPTRVAAARALVDGMIDAFWEDAEGFYFTPKDGEALITRSKDPFDSAVPSGVSMACRALLRLGALVDTKYAAMVERELLRLAPQATSNPMGFGQALCEMDRLVRGSVDVVLVGARGDARTQALAREVFATWIPNRTVAWLDERNPASREACALLAEGKPAKDVPVAYVCRGRTCSLPVRTPEDLAPLLTPQ</sequence>
<keyword evidence="3" id="KW-0418">Kinase</keyword>
<gene>
    <name evidence="3" type="ORF">AKJ09_03607</name>
</gene>
<evidence type="ECO:0000256" key="1">
    <source>
        <dbReference type="SAM" id="Coils"/>
    </source>
</evidence>
<dbReference type="AlphaFoldDB" id="A0A0K1PTS2"/>
<dbReference type="Proteomes" id="UP000064967">
    <property type="component" value="Chromosome"/>
</dbReference>
<dbReference type="InterPro" id="IPR012341">
    <property type="entry name" value="6hp_glycosidase-like_sf"/>
</dbReference>
<evidence type="ECO:0000313" key="4">
    <source>
        <dbReference type="Proteomes" id="UP000064967"/>
    </source>
</evidence>
<dbReference type="CDD" id="cd02955">
    <property type="entry name" value="SSP411"/>
    <property type="match status" value="1"/>
</dbReference>
<dbReference type="PIRSF" id="PIRSF006402">
    <property type="entry name" value="UCP006402_thioredoxin"/>
    <property type="match status" value="1"/>
</dbReference>
<dbReference type="InterPro" id="IPR036249">
    <property type="entry name" value="Thioredoxin-like_sf"/>
</dbReference>
<dbReference type="SUPFAM" id="SSF52833">
    <property type="entry name" value="Thioredoxin-like"/>
    <property type="match status" value="1"/>
</dbReference>
<dbReference type="PANTHER" id="PTHR42899">
    <property type="entry name" value="SPERMATOGENESIS-ASSOCIATED PROTEIN 20"/>
    <property type="match status" value="1"/>
</dbReference>
<keyword evidence="3" id="KW-0808">Transferase</keyword>
<reference evidence="3 4" key="1">
    <citation type="submission" date="2015-08" db="EMBL/GenBank/DDBJ databases">
        <authorList>
            <person name="Babu N.S."/>
            <person name="Beckwith C.J."/>
            <person name="Beseler K.G."/>
            <person name="Brison A."/>
            <person name="Carone J.V."/>
            <person name="Caskin T.P."/>
            <person name="Diamond M."/>
            <person name="Durham M.E."/>
            <person name="Foxe J.M."/>
            <person name="Go M."/>
            <person name="Henderson B.A."/>
            <person name="Jones I.B."/>
            <person name="McGettigan J.A."/>
            <person name="Micheletti S.J."/>
            <person name="Nasrallah M.E."/>
            <person name="Ortiz D."/>
            <person name="Piller C.R."/>
            <person name="Privatt S.R."/>
            <person name="Schneider S.L."/>
            <person name="Sharp S."/>
            <person name="Smith T.C."/>
            <person name="Stanton J.D."/>
            <person name="Ullery H.E."/>
            <person name="Wilson R.J."/>
            <person name="Serrano M.G."/>
            <person name="Buck G."/>
            <person name="Lee V."/>
            <person name="Wang Y."/>
            <person name="Carvalho R."/>
            <person name="Voegtly L."/>
            <person name="Shi R."/>
            <person name="Duckworth R."/>
            <person name="Johnson A."/>
            <person name="Loviza R."/>
            <person name="Walstead R."/>
            <person name="Shah Z."/>
            <person name="Kiflezghi M."/>
            <person name="Wade K."/>
            <person name="Ball S.L."/>
            <person name="Bradley K.W."/>
            <person name="Asai D.J."/>
            <person name="Bowman C.A."/>
            <person name="Russell D.A."/>
            <person name="Pope W.H."/>
            <person name="Jacobs-Sera D."/>
            <person name="Hendrix R.W."/>
            <person name="Hatfull G.F."/>
        </authorList>
    </citation>
    <scope>NUCLEOTIDE SEQUENCE [LARGE SCALE GENOMIC DNA]</scope>
    <source>
        <strain evidence="3 4">DSM 27648</strain>
    </source>
</reference>
<dbReference type="OrthoDB" id="9762614at2"/>
<dbReference type="Pfam" id="PF03190">
    <property type="entry name" value="Thioredox_DsbH"/>
    <property type="match status" value="1"/>
</dbReference>
<keyword evidence="4" id="KW-1185">Reference proteome</keyword>
<dbReference type="GO" id="GO:0016301">
    <property type="term" value="F:kinase activity"/>
    <property type="evidence" value="ECO:0007669"/>
    <property type="project" value="UniProtKB-KW"/>
</dbReference>
<feature type="domain" description="Spermatogenesis-associated protein 20-like TRX" evidence="2">
    <location>
        <begin position="2"/>
        <end position="163"/>
    </location>
</feature>
<proteinExistence type="predicted"/>
<organism evidence="3 4">
    <name type="scientific">Labilithrix luteola</name>
    <dbReference type="NCBI Taxonomy" id="1391654"/>
    <lineage>
        <taxon>Bacteria</taxon>
        <taxon>Pseudomonadati</taxon>
        <taxon>Myxococcota</taxon>
        <taxon>Polyangia</taxon>
        <taxon>Polyangiales</taxon>
        <taxon>Labilitrichaceae</taxon>
        <taxon>Labilithrix</taxon>
    </lineage>
</organism>
<dbReference type="SUPFAM" id="SSF48208">
    <property type="entry name" value="Six-hairpin glycosidases"/>
    <property type="match status" value="1"/>
</dbReference>
<dbReference type="InterPro" id="IPR024705">
    <property type="entry name" value="Ssp411"/>
</dbReference>
<dbReference type="STRING" id="1391654.AKJ09_03607"/>
<dbReference type="RefSeq" id="WP_146648164.1">
    <property type="nucleotide sequence ID" value="NZ_CP012333.1"/>
</dbReference>
<dbReference type="InterPro" id="IPR008928">
    <property type="entry name" value="6-hairpin_glycosidase_sf"/>
</dbReference>
<evidence type="ECO:0000313" key="3">
    <source>
        <dbReference type="EMBL" id="AKU96943.1"/>
    </source>
</evidence>